<evidence type="ECO:0000256" key="1">
    <source>
        <dbReference type="SAM" id="SignalP"/>
    </source>
</evidence>
<sequence>MASRWVYMWTTVVLLLVASAMVDGSEDDTKSDKVTSKAWKSHHVNNPQQKRLKEASAHRNRKDKTLEKLFHEVKRNVQGWQTRLGKKATEDNTDYLVRVTSKKYVVCLYLVQICKPEHNASVIRGTTGGLHDGDGFADDDTKFAVLLIAVMN</sequence>
<dbReference type="AlphaFoldDB" id="C3Y6E9"/>
<protein>
    <submittedName>
        <fullName evidence="2">Uncharacterized protein</fullName>
    </submittedName>
</protein>
<gene>
    <name evidence="2" type="ORF">BRAFLDRAFT_74852</name>
</gene>
<reference evidence="2" key="1">
    <citation type="journal article" date="2008" name="Nature">
        <title>The amphioxus genome and the evolution of the chordate karyotype.</title>
        <authorList>
            <consortium name="US DOE Joint Genome Institute (JGI-PGF)"/>
            <person name="Putnam N.H."/>
            <person name="Butts T."/>
            <person name="Ferrier D.E.K."/>
            <person name="Furlong R.F."/>
            <person name="Hellsten U."/>
            <person name="Kawashima T."/>
            <person name="Robinson-Rechavi M."/>
            <person name="Shoguchi E."/>
            <person name="Terry A."/>
            <person name="Yu J.-K."/>
            <person name="Benito-Gutierrez E.L."/>
            <person name="Dubchak I."/>
            <person name="Garcia-Fernandez J."/>
            <person name="Gibson-Brown J.J."/>
            <person name="Grigoriev I.V."/>
            <person name="Horton A.C."/>
            <person name="de Jong P.J."/>
            <person name="Jurka J."/>
            <person name="Kapitonov V.V."/>
            <person name="Kohara Y."/>
            <person name="Kuroki Y."/>
            <person name="Lindquist E."/>
            <person name="Lucas S."/>
            <person name="Osoegawa K."/>
            <person name="Pennacchio L.A."/>
            <person name="Salamov A.A."/>
            <person name="Satou Y."/>
            <person name="Sauka-Spengler T."/>
            <person name="Schmutz J."/>
            <person name="Shin-I T."/>
            <person name="Toyoda A."/>
            <person name="Bronner-Fraser M."/>
            <person name="Fujiyama A."/>
            <person name="Holland L.Z."/>
            <person name="Holland P.W.H."/>
            <person name="Satoh N."/>
            <person name="Rokhsar D.S."/>
        </authorList>
    </citation>
    <scope>NUCLEOTIDE SEQUENCE [LARGE SCALE GENOMIC DNA]</scope>
    <source>
        <strain evidence="2">S238N-H82</strain>
        <tissue evidence="2">Testes</tissue>
    </source>
</reference>
<dbReference type="EMBL" id="GG666488">
    <property type="protein sequence ID" value="EEN63909.1"/>
    <property type="molecule type" value="Genomic_DNA"/>
</dbReference>
<feature type="signal peptide" evidence="1">
    <location>
        <begin position="1"/>
        <end position="24"/>
    </location>
</feature>
<feature type="chain" id="PRO_5002933363" evidence="1">
    <location>
        <begin position="25"/>
        <end position="152"/>
    </location>
</feature>
<evidence type="ECO:0000313" key="2">
    <source>
        <dbReference type="EMBL" id="EEN63909.1"/>
    </source>
</evidence>
<accession>C3Y6E9</accession>
<name>C3Y6E9_BRAFL</name>
<dbReference type="InParanoid" id="C3Y6E9"/>
<keyword evidence="1" id="KW-0732">Signal</keyword>
<organism>
    <name type="scientific">Branchiostoma floridae</name>
    <name type="common">Florida lancelet</name>
    <name type="synonym">Amphioxus</name>
    <dbReference type="NCBI Taxonomy" id="7739"/>
    <lineage>
        <taxon>Eukaryota</taxon>
        <taxon>Metazoa</taxon>
        <taxon>Chordata</taxon>
        <taxon>Cephalochordata</taxon>
        <taxon>Leptocardii</taxon>
        <taxon>Amphioxiformes</taxon>
        <taxon>Branchiostomatidae</taxon>
        <taxon>Branchiostoma</taxon>
    </lineage>
</organism>
<proteinExistence type="predicted"/>